<dbReference type="EMBL" id="VSRR010005769">
    <property type="protein sequence ID" value="MPC43294.1"/>
    <property type="molecule type" value="Genomic_DNA"/>
</dbReference>
<name>A0A5B7FFP8_PORTR</name>
<comment type="caution">
    <text evidence="2">The sequence shown here is derived from an EMBL/GenBank/DDBJ whole genome shotgun (WGS) entry which is preliminary data.</text>
</comment>
<feature type="chain" id="PRO_5022769735" description="Secreted protein" evidence="1">
    <location>
        <begin position="23"/>
        <end position="118"/>
    </location>
</feature>
<evidence type="ECO:0000256" key="1">
    <source>
        <dbReference type="SAM" id="SignalP"/>
    </source>
</evidence>
<feature type="signal peptide" evidence="1">
    <location>
        <begin position="1"/>
        <end position="22"/>
    </location>
</feature>
<proteinExistence type="predicted"/>
<keyword evidence="1" id="KW-0732">Signal</keyword>
<evidence type="ECO:0008006" key="4">
    <source>
        <dbReference type="Google" id="ProtNLM"/>
    </source>
</evidence>
<organism evidence="2 3">
    <name type="scientific">Portunus trituberculatus</name>
    <name type="common">Swimming crab</name>
    <name type="synonym">Neptunus trituberculatus</name>
    <dbReference type="NCBI Taxonomy" id="210409"/>
    <lineage>
        <taxon>Eukaryota</taxon>
        <taxon>Metazoa</taxon>
        <taxon>Ecdysozoa</taxon>
        <taxon>Arthropoda</taxon>
        <taxon>Crustacea</taxon>
        <taxon>Multicrustacea</taxon>
        <taxon>Malacostraca</taxon>
        <taxon>Eumalacostraca</taxon>
        <taxon>Eucarida</taxon>
        <taxon>Decapoda</taxon>
        <taxon>Pleocyemata</taxon>
        <taxon>Brachyura</taxon>
        <taxon>Eubrachyura</taxon>
        <taxon>Portunoidea</taxon>
        <taxon>Portunidae</taxon>
        <taxon>Portuninae</taxon>
        <taxon>Portunus</taxon>
    </lineage>
</organism>
<gene>
    <name evidence="2" type="ORF">E2C01_036938</name>
</gene>
<sequence length="118" mass="13203">MHDQLHPWSGFLLLALLRQVLLLKCRSESCRVIISRSFPSDRNDLCLFPQANDNCSGPRSIAISVYSSDTSVLNAFRALSTVRHLSALIRENTPARDEARAGTINLPRYGTYPLQTCL</sequence>
<evidence type="ECO:0000313" key="2">
    <source>
        <dbReference type="EMBL" id="MPC43294.1"/>
    </source>
</evidence>
<protein>
    <recommendedName>
        <fullName evidence="4">Secreted protein</fullName>
    </recommendedName>
</protein>
<dbReference type="AlphaFoldDB" id="A0A5B7FFP8"/>
<evidence type="ECO:0000313" key="3">
    <source>
        <dbReference type="Proteomes" id="UP000324222"/>
    </source>
</evidence>
<dbReference type="Proteomes" id="UP000324222">
    <property type="component" value="Unassembled WGS sequence"/>
</dbReference>
<keyword evidence="3" id="KW-1185">Reference proteome</keyword>
<reference evidence="2 3" key="1">
    <citation type="submission" date="2019-05" db="EMBL/GenBank/DDBJ databases">
        <title>Another draft genome of Portunus trituberculatus and its Hox gene families provides insights of decapod evolution.</title>
        <authorList>
            <person name="Jeong J.-H."/>
            <person name="Song I."/>
            <person name="Kim S."/>
            <person name="Choi T."/>
            <person name="Kim D."/>
            <person name="Ryu S."/>
            <person name="Kim W."/>
        </authorList>
    </citation>
    <scope>NUCLEOTIDE SEQUENCE [LARGE SCALE GENOMIC DNA]</scope>
    <source>
        <tissue evidence="2">Muscle</tissue>
    </source>
</reference>
<accession>A0A5B7FFP8</accession>